<accession>A0ABT0HI32</accession>
<reference evidence="3 4" key="1">
    <citation type="submission" date="2022-04" db="EMBL/GenBank/DDBJ databases">
        <title>Spirosoma sp. strain RP8 genome sequencing and assembly.</title>
        <authorList>
            <person name="Jung Y."/>
        </authorList>
    </citation>
    <scope>NUCLEOTIDE SEQUENCE [LARGE SCALE GENOMIC DNA]</scope>
    <source>
        <strain evidence="3 4">RP8</strain>
    </source>
</reference>
<feature type="domain" description="Response regulatory" evidence="2">
    <location>
        <begin position="6"/>
        <end position="127"/>
    </location>
</feature>
<sequence length="135" mass="15160">MKSPISCFLIDDDEDDQEIFLLALRKLDASIACSCADNGVDALLRLRQDEAFKPTYIFLDLNMPGMNGKQCLTELKKIARLQHTPIFIYSTSSDMRDRVEAEKLGAEGFLTKPAQVSTLINQLSQLFLNYPNGRA</sequence>
<evidence type="ECO:0000259" key="2">
    <source>
        <dbReference type="PROSITE" id="PS50110"/>
    </source>
</evidence>
<dbReference type="InterPro" id="IPR001789">
    <property type="entry name" value="Sig_transdc_resp-reg_receiver"/>
</dbReference>
<keyword evidence="4" id="KW-1185">Reference proteome</keyword>
<dbReference type="Proteomes" id="UP001202180">
    <property type="component" value="Unassembled WGS sequence"/>
</dbReference>
<organism evidence="3 4">
    <name type="scientific">Spirosoma liriopis</name>
    <dbReference type="NCBI Taxonomy" id="2937440"/>
    <lineage>
        <taxon>Bacteria</taxon>
        <taxon>Pseudomonadati</taxon>
        <taxon>Bacteroidota</taxon>
        <taxon>Cytophagia</taxon>
        <taxon>Cytophagales</taxon>
        <taxon>Cytophagaceae</taxon>
        <taxon>Spirosoma</taxon>
    </lineage>
</organism>
<dbReference type="SUPFAM" id="SSF52172">
    <property type="entry name" value="CheY-like"/>
    <property type="match status" value="1"/>
</dbReference>
<dbReference type="Pfam" id="PF00072">
    <property type="entry name" value="Response_reg"/>
    <property type="match status" value="1"/>
</dbReference>
<gene>
    <name evidence="3" type="ORF">M0L20_05130</name>
</gene>
<comment type="caution">
    <text evidence="3">The sequence shown here is derived from an EMBL/GenBank/DDBJ whole genome shotgun (WGS) entry which is preliminary data.</text>
</comment>
<keyword evidence="1" id="KW-0597">Phosphoprotein</keyword>
<dbReference type="PANTHER" id="PTHR44520">
    <property type="entry name" value="RESPONSE REGULATOR RCP1-RELATED"/>
    <property type="match status" value="1"/>
</dbReference>
<name>A0ABT0HI32_9BACT</name>
<evidence type="ECO:0000313" key="3">
    <source>
        <dbReference type="EMBL" id="MCK8491225.1"/>
    </source>
</evidence>
<dbReference type="RefSeq" id="WP_248475975.1">
    <property type="nucleotide sequence ID" value="NZ_JALPRF010000001.1"/>
</dbReference>
<evidence type="ECO:0000313" key="4">
    <source>
        <dbReference type="Proteomes" id="UP001202180"/>
    </source>
</evidence>
<protein>
    <submittedName>
        <fullName evidence="3">Response regulator</fullName>
    </submittedName>
</protein>
<dbReference type="PROSITE" id="PS50110">
    <property type="entry name" value="RESPONSE_REGULATORY"/>
    <property type="match status" value="1"/>
</dbReference>
<dbReference type="InterPro" id="IPR052893">
    <property type="entry name" value="TCS_response_regulator"/>
</dbReference>
<dbReference type="Gene3D" id="3.40.50.2300">
    <property type="match status" value="1"/>
</dbReference>
<dbReference type="PANTHER" id="PTHR44520:SF2">
    <property type="entry name" value="RESPONSE REGULATOR RCP1"/>
    <property type="match status" value="1"/>
</dbReference>
<dbReference type="SMART" id="SM00448">
    <property type="entry name" value="REC"/>
    <property type="match status" value="1"/>
</dbReference>
<feature type="modified residue" description="4-aspartylphosphate" evidence="1">
    <location>
        <position position="60"/>
    </location>
</feature>
<dbReference type="InterPro" id="IPR011006">
    <property type="entry name" value="CheY-like_superfamily"/>
</dbReference>
<dbReference type="EMBL" id="JALPRF010000001">
    <property type="protein sequence ID" value="MCK8491225.1"/>
    <property type="molecule type" value="Genomic_DNA"/>
</dbReference>
<proteinExistence type="predicted"/>
<evidence type="ECO:0000256" key="1">
    <source>
        <dbReference type="PROSITE-ProRule" id="PRU00169"/>
    </source>
</evidence>